<evidence type="ECO:0000313" key="2">
    <source>
        <dbReference type="Proteomes" id="UP000295075"/>
    </source>
</evidence>
<dbReference type="EMBL" id="SMKA01000234">
    <property type="protein sequence ID" value="TDC19195.1"/>
    <property type="molecule type" value="Genomic_DNA"/>
</dbReference>
<comment type="caution">
    <text evidence="1">The sequence shown here is derived from an EMBL/GenBank/DDBJ whole genome shotgun (WGS) entry which is preliminary data.</text>
</comment>
<organism evidence="1 2">
    <name type="scientific">Kribbella albertanoniae</name>
    <dbReference type="NCBI Taxonomy" id="1266829"/>
    <lineage>
        <taxon>Bacteria</taxon>
        <taxon>Bacillati</taxon>
        <taxon>Actinomycetota</taxon>
        <taxon>Actinomycetes</taxon>
        <taxon>Propionibacteriales</taxon>
        <taxon>Kribbellaceae</taxon>
        <taxon>Kribbella</taxon>
    </lineage>
</organism>
<dbReference type="OrthoDB" id="3798740at2"/>
<evidence type="ECO:0000313" key="1">
    <source>
        <dbReference type="EMBL" id="TDC19195.1"/>
    </source>
</evidence>
<reference evidence="1 2" key="1">
    <citation type="submission" date="2019-03" db="EMBL/GenBank/DDBJ databases">
        <title>Draft genome sequences of novel Actinobacteria.</title>
        <authorList>
            <person name="Sahin N."/>
            <person name="Ay H."/>
            <person name="Saygin H."/>
        </authorList>
    </citation>
    <scope>NUCLEOTIDE SEQUENCE [LARGE SCALE GENOMIC DNA]</scope>
    <source>
        <strain evidence="1 2">JCM 30547</strain>
    </source>
</reference>
<name>A0A4R4PA39_9ACTN</name>
<evidence type="ECO:0008006" key="3">
    <source>
        <dbReference type="Google" id="ProtNLM"/>
    </source>
</evidence>
<sequence>MTDLWNTLPEATRTALIARGVESWRTVYDGVATHNKQWRPLRPPIMSASVYDDFTTISATVARLILTACQQRATTAGELREALGMPVGAIDLLDENLPLTEDLLGGVRADILLADGTPYLVEANIDSALGGAHDSDGIAARFLAAYVGDPVLDAVGLTAPPSAVDARYEAVRSALALSGQHRLAMVFTTGGSYPGSQDGLAMIKLLEGFSERGRQLGLDMRVYPVEWLTLDDAGRLCVDDGPIDAVLRMFVPQGTKPSAGLDALGTAVQTGAIRIFTPTASWLLASKSIFAWLWDDLDTLAPADAALVRRHVPRTQVLSAALRAQAIADQQELVLKPSGSYGGVGVVVGPEVSADEWQHAVDQALAETGYILQKYVPVDRLTMQFVDMETGAVKEADVPFCLAPYLFAGTPAGAYLRFAVPGAGPVVNVAQGALTSGLLLLP</sequence>
<protein>
    <recommendedName>
        <fullName evidence="3">Circularly permuted type 2 ATP-grasp protein</fullName>
    </recommendedName>
</protein>
<dbReference type="SUPFAM" id="SSF56059">
    <property type="entry name" value="Glutathione synthetase ATP-binding domain-like"/>
    <property type="match status" value="1"/>
</dbReference>
<dbReference type="RefSeq" id="WP_132413881.1">
    <property type="nucleotide sequence ID" value="NZ_SMKA01000234.1"/>
</dbReference>
<gene>
    <name evidence="1" type="ORF">E1261_34405</name>
</gene>
<dbReference type="Gene3D" id="3.30.1490.270">
    <property type="match status" value="1"/>
</dbReference>
<accession>A0A4R4PA39</accession>
<keyword evidence="2" id="KW-1185">Reference proteome</keyword>
<dbReference type="Proteomes" id="UP000295075">
    <property type="component" value="Unassembled WGS sequence"/>
</dbReference>
<dbReference type="AlphaFoldDB" id="A0A4R4PA39"/>
<proteinExistence type="predicted"/>